<evidence type="ECO:0000313" key="1">
    <source>
        <dbReference type="EMBL" id="MFC4654359.1"/>
    </source>
</evidence>
<keyword evidence="2" id="KW-1185">Reference proteome</keyword>
<reference evidence="2" key="1">
    <citation type="journal article" date="2019" name="Int. J. Syst. Evol. Microbiol.">
        <title>The Global Catalogue of Microorganisms (GCM) 10K type strain sequencing project: providing services to taxonomists for standard genome sequencing and annotation.</title>
        <authorList>
            <consortium name="The Broad Institute Genomics Platform"/>
            <consortium name="The Broad Institute Genome Sequencing Center for Infectious Disease"/>
            <person name="Wu L."/>
            <person name="Ma J."/>
        </authorList>
    </citation>
    <scope>NUCLEOTIDE SEQUENCE [LARGE SCALE GENOMIC DNA]</scope>
    <source>
        <strain evidence="2">DT28</strain>
    </source>
</reference>
<name>A0ABV9JI42_9GAMM</name>
<protein>
    <submittedName>
        <fullName evidence="1">Uncharacterized protein</fullName>
    </submittedName>
</protein>
<comment type="caution">
    <text evidence="1">The sequence shown here is derived from an EMBL/GenBank/DDBJ whole genome shotgun (WGS) entry which is preliminary data.</text>
</comment>
<dbReference type="RefSeq" id="WP_377332214.1">
    <property type="nucleotide sequence ID" value="NZ_JBHSGB010000005.1"/>
</dbReference>
<gene>
    <name evidence="1" type="ORF">ACFO3I_04875</name>
</gene>
<dbReference type="Proteomes" id="UP001595962">
    <property type="component" value="Unassembled WGS sequence"/>
</dbReference>
<evidence type="ECO:0000313" key="2">
    <source>
        <dbReference type="Proteomes" id="UP001595962"/>
    </source>
</evidence>
<accession>A0ABV9JI42</accession>
<dbReference type="EMBL" id="JBHSGB010000005">
    <property type="protein sequence ID" value="MFC4654359.1"/>
    <property type="molecule type" value="Genomic_DNA"/>
</dbReference>
<organism evidence="1 2">
    <name type="scientific">Rheinheimera marina</name>
    <dbReference type="NCBI Taxonomy" id="1774958"/>
    <lineage>
        <taxon>Bacteria</taxon>
        <taxon>Pseudomonadati</taxon>
        <taxon>Pseudomonadota</taxon>
        <taxon>Gammaproteobacteria</taxon>
        <taxon>Chromatiales</taxon>
        <taxon>Chromatiaceae</taxon>
        <taxon>Rheinheimera</taxon>
    </lineage>
</organism>
<proteinExistence type="predicted"/>
<sequence>MNNSTIAEALLLDPSSATPQQAGSALEQSLTAIDMLGTLLQGRAEPLTPEQLEVVGQLIKETAMLGLCAYMRQGKISV</sequence>